<sequence>MRGLLLLLLSPEEAQHIKNVISGSQERRRRLHPNDSDKKEDQLQRLPPPPSGNDNELKASIRLSSRVFVAGSALLAAIDSIRSALRRPSKPDNLGRGLRLRLPLSLSMLLLLHRFFHRAVIRLQSMLSRFPSDGRFKRTIMSPLAPSVAAALSGVSLAIVPSENVRLTIAVYVFTKTVEYLFNALQEVANMPRWFGAWLLFPFSSAQLFHALLTDQGSVPFIYRKILMTFPGMFATEPGTGAANALSTNKGALMGEMAKLNFPAFNSTILFPKASSTLHSIDPIIRQAHPAIELLVSQH</sequence>
<keyword evidence="3" id="KW-1185">Reference proteome</keyword>
<dbReference type="EMBL" id="JAVHNQ010000003">
    <property type="protein sequence ID" value="KAK6353225.1"/>
    <property type="molecule type" value="Genomic_DNA"/>
</dbReference>
<feature type="region of interest" description="Disordered" evidence="1">
    <location>
        <begin position="19"/>
        <end position="57"/>
    </location>
</feature>
<gene>
    <name evidence="2" type="ORF">TWF696_005206</name>
</gene>
<feature type="compositionally biased region" description="Basic and acidic residues" evidence="1">
    <location>
        <begin position="32"/>
        <end position="43"/>
    </location>
</feature>
<accession>A0AAV9V340</accession>
<evidence type="ECO:0000313" key="3">
    <source>
        <dbReference type="Proteomes" id="UP001375240"/>
    </source>
</evidence>
<name>A0AAV9V340_9PEZI</name>
<evidence type="ECO:0000256" key="1">
    <source>
        <dbReference type="SAM" id="MobiDB-lite"/>
    </source>
</evidence>
<comment type="caution">
    <text evidence="2">The sequence shown here is derived from an EMBL/GenBank/DDBJ whole genome shotgun (WGS) entry which is preliminary data.</text>
</comment>
<proteinExistence type="predicted"/>
<evidence type="ECO:0000313" key="2">
    <source>
        <dbReference type="EMBL" id="KAK6353225.1"/>
    </source>
</evidence>
<reference evidence="2 3" key="1">
    <citation type="submission" date="2019-10" db="EMBL/GenBank/DDBJ databases">
        <authorList>
            <person name="Palmer J.M."/>
        </authorList>
    </citation>
    <scope>NUCLEOTIDE SEQUENCE [LARGE SCALE GENOMIC DNA]</scope>
    <source>
        <strain evidence="2 3">TWF696</strain>
    </source>
</reference>
<dbReference type="Proteomes" id="UP001375240">
    <property type="component" value="Unassembled WGS sequence"/>
</dbReference>
<protein>
    <submittedName>
        <fullName evidence="2">Uncharacterized protein</fullName>
    </submittedName>
</protein>
<dbReference type="AlphaFoldDB" id="A0AAV9V340"/>
<organism evidence="2 3">
    <name type="scientific">Orbilia brochopaga</name>
    <dbReference type="NCBI Taxonomy" id="3140254"/>
    <lineage>
        <taxon>Eukaryota</taxon>
        <taxon>Fungi</taxon>
        <taxon>Dikarya</taxon>
        <taxon>Ascomycota</taxon>
        <taxon>Pezizomycotina</taxon>
        <taxon>Orbiliomycetes</taxon>
        <taxon>Orbiliales</taxon>
        <taxon>Orbiliaceae</taxon>
        <taxon>Orbilia</taxon>
    </lineage>
</organism>